<sequence length="414" mass="43786">MKRKTIPILALAIGLASSACTNMSPLFGGSTTAPAPSAPAQAAAPAPPPILPFDDAVLAAANDVFARASVPAGTERIALVVDPLVDGMAGEQTAATRAMGERIAELARSRYPHFEILPFDSASLRRAPWVLVGTFTPVSAEGRTEGSRAAYRICLALADLGSGRIVSKGLARSQLEGVDGTPLASFRDSPAWVRDPRVEAYIRTCQGTKAGDPIQPAYLDGILTASLISQAVEAYNAGRYREALERYEAAEATPAGRQLRVLNGLYLANTRLGHAEAAGRAFGRLVDFGLEQQRLAMKFLFRPGSTGFVAERRLSGAYPMWLAEIARGAAAREACLEVAGHASRSGPEPLNERLSLLRAEAVRGLLVANDARLTTRTIAAGYGSREAMVGTGRGDASDAMDRRVEFRVVNCAPA</sequence>
<dbReference type="RefSeq" id="WP_048705731.1">
    <property type="nucleotide sequence ID" value="NZ_CP014646.1"/>
</dbReference>
<feature type="domain" description="OmpA-like" evidence="3">
    <location>
        <begin position="288"/>
        <end position="412"/>
    </location>
</feature>
<evidence type="ECO:0000256" key="2">
    <source>
        <dbReference type="SAM" id="SignalP"/>
    </source>
</evidence>
<dbReference type="Proteomes" id="UP000036902">
    <property type="component" value="Chromosome"/>
</dbReference>
<dbReference type="Pfam" id="PF00691">
    <property type="entry name" value="OmpA"/>
    <property type="match status" value="1"/>
</dbReference>
<reference evidence="5" key="1">
    <citation type="submission" date="2016-03" db="EMBL/GenBank/DDBJ databases">
        <authorList>
            <person name="Ma C."/>
            <person name="Zhou S."/>
            <person name="Yang G."/>
        </authorList>
    </citation>
    <scope>NUCLEOTIDE SEQUENCE [LARGE SCALE GENOMIC DNA]</scope>
    <source>
        <strain evidence="5">SgZ-1</strain>
    </source>
</reference>
<evidence type="ECO:0000313" key="5">
    <source>
        <dbReference type="Proteomes" id="UP000036902"/>
    </source>
</evidence>
<dbReference type="InterPro" id="IPR006665">
    <property type="entry name" value="OmpA-like"/>
</dbReference>
<dbReference type="EMBL" id="CP014646">
    <property type="protein sequence ID" value="AMO37262.1"/>
    <property type="molecule type" value="Genomic_DNA"/>
</dbReference>
<evidence type="ECO:0000256" key="1">
    <source>
        <dbReference type="PROSITE-ProRule" id="PRU00473"/>
    </source>
</evidence>
<dbReference type="SUPFAM" id="SSF103088">
    <property type="entry name" value="OmpA-like"/>
    <property type="match status" value="1"/>
</dbReference>
<dbReference type="InterPro" id="IPR036737">
    <property type="entry name" value="OmpA-like_sf"/>
</dbReference>
<keyword evidence="2" id="KW-0732">Signal</keyword>
<gene>
    <name evidence="4" type="ORF">AC731_010035</name>
</gene>
<feature type="chain" id="PRO_5007797963" description="OmpA-like domain-containing protein" evidence="2">
    <location>
        <begin position="20"/>
        <end position="414"/>
    </location>
</feature>
<feature type="signal peptide" evidence="2">
    <location>
        <begin position="1"/>
        <end position="19"/>
    </location>
</feature>
<dbReference type="KEGG" id="thu:AC731_010035"/>
<dbReference type="STRING" id="1134435.AC731_010035"/>
<accession>A0A127K5N3</accession>
<dbReference type="Gene3D" id="3.30.1330.60">
    <property type="entry name" value="OmpA-like domain"/>
    <property type="match status" value="1"/>
</dbReference>
<evidence type="ECO:0000259" key="3">
    <source>
        <dbReference type="PROSITE" id="PS51123"/>
    </source>
</evidence>
<dbReference type="PROSITE" id="PS51123">
    <property type="entry name" value="OMPA_2"/>
    <property type="match status" value="1"/>
</dbReference>
<dbReference type="PROSITE" id="PS51257">
    <property type="entry name" value="PROKAR_LIPOPROTEIN"/>
    <property type="match status" value="1"/>
</dbReference>
<organism evidence="4 5">
    <name type="scientific">Thauera humireducens</name>
    <dbReference type="NCBI Taxonomy" id="1134435"/>
    <lineage>
        <taxon>Bacteria</taxon>
        <taxon>Pseudomonadati</taxon>
        <taxon>Pseudomonadota</taxon>
        <taxon>Betaproteobacteria</taxon>
        <taxon>Rhodocyclales</taxon>
        <taxon>Zoogloeaceae</taxon>
        <taxon>Thauera</taxon>
    </lineage>
</organism>
<dbReference type="GO" id="GO:0016020">
    <property type="term" value="C:membrane"/>
    <property type="evidence" value="ECO:0007669"/>
    <property type="project" value="UniProtKB-UniRule"/>
</dbReference>
<evidence type="ECO:0000313" key="4">
    <source>
        <dbReference type="EMBL" id="AMO37262.1"/>
    </source>
</evidence>
<keyword evidence="5" id="KW-1185">Reference proteome</keyword>
<proteinExistence type="predicted"/>
<keyword evidence="1" id="KW-0472">Membrane</keyword>
<name>A0A127K5N3_9RHOO</name>
<dbReference type="AlphaFoldDB" id="A0A127K5N3"/>
<protein>
    <recommendedName>
        <fullName evidence="3">OmpA-like domain-containing protein</fullName>
    </recommendedName>
</protein>